<evidence type="ECO:0000256" key="1">
    <source>
        <dbReference type="SAM" id="Phobius"/>
    </source>
</evidence>
<feature type="transmembrane region" description="Helical" evidence="1">
    <location>
        <begin position="153"/>
        <end position="174"/>
    </location>
</feature>
<reference evidence="2 3" key="1">
    <citation type="journal article" date="2011" name="BMC Genomics">
        <title>Genomic insights into an obligate epibiotic bacterial predator: Micavibrio aeruginosavorus ARL-13.</title>
        <authorList>
            <person name="Wang Z."/>
            <person name="Kadouri D."/>
            <person name="Wu M."/>
        </authorList>
    </citation>
    <scope>NUCLEOTIDE SEQUENCE [LARGE SCALE GENOMIC DNA]</scope>
    <source>
        <strain evidence="2 3">ARL-13</strain>
    </source>
</reference>
<dbReference type="HOGENOM" id="CLU_996815_0_0_5"/>
<keyword evidence="1" id="KW-0812">Transmembrane</keyword>
<keyword evidence="1" id="KW-0472">Membrane</keyword>
<feature type="transmembrane region" description="Helical" evidence="1">
    <location>
        <begin position="240"/>
        <end position="265"/>
    </location>
</feature>
<feature type="transmembrane region" description="Helical" evidence="1">
    <location>
        <begin position="66"/>
        <end position="87"/>
    </location>
</feature>
<feature type="transmembrane region" description="Helical" evidence="1">
    <location>
        <begin position="30"/>
        <end position="54"/>
    </location>
</feature>
<organism evidence="2 3">
    <name type="scientific">Micavibrio aeruginosavorus (strain ARL-13)</name>
    <dbReference type="NCBI Taxonomy" id="856793"/>
    <lineage>
        <taxon>Bacteria</taxon>
        <taxon>Pseudomonadati</taxon>
        <taxon>Bdellovibrionota</taxon>
        <taxon>Bdellovibrionia</taxon>
        <taxon>Bdellovibrionales</taxon>
        <taxon>Pseudobdellovibrionaceae</taxon>
        <taxon>Micavibrio</taxon>
    </lineage>
</organism>
<sequence length="279" mass="30727">MKQTAPALPTFDIVDAASFGYQLAWAERQYLVRLATVPILVSIVCQLIVTMLGWESNYLRQAMVMLPAYFAEGWMVCHMVRLVFLGQRWPFMPSGDPVRDETALDDRAYGIFAGTLVYVLIKMIASALLAFSSMFQMSDDMETLVQSGGNPPAALLIMQVVIVVVGVWAFRFLWVHIGVAAGYRIRTYLRAVNGLGVSVQMLGVSLLCFFPLFVLLLFVTMGLVSSYHQQNVPVPLSTKFIVITLQVCGGAAITLINTAAIAQGFGKLVDIYLRKNPSA</sequence>
<dbReference type="OrthoDB" id="9818901at2"/>
<dbReference type="AlphaFoldDB" id="G2KR56"/>
<keyword evidence="3" id="KW-1185">Reference proteome</keyword>
<accession>G2KR56</accession>
<dbReference type="EMBL" id="CP002382">
    <property type="protein sequence ID" value="AEP08708.1"/>
    <property type="molecule type" value="Genomic_DNA"/>
</dbReference>
<keyword evidence="1" id="KW-1133">Transmembrane helix</keyword>
<dbReference type="RefSeq" id="WP_014101931.1">
    <property type="nucleotide sequence ID" value="NC_016026.1"/>
</dbReference>
<dbReference type="Proteomes" id="UP000009286">
    <property type="component" value="Chromosome"/>
</dbReference>
<evidence type="ECO:0000313" key="2">
    <source>
        <dbReference type="EMBL" id="AEP08708.1"/>
    </source>
</evidence>
<proteinExistence type="predicted"/>
<dbReference type="KEGG" id="mai:MICA_363"/>
<gene>
    <name evidence="2" type="ordered locus">MICA_363</name>
</gene>
<name>G2KR56_MICAA</name>
<protein>
    <submittedName>
        <fullName evidence="2">Putative membrane protein</fullName>
    </submittedName>
</protein>
<dbReference type="STRING" id="856793.MICA_363"/>
<feature type="transmembrane region" description="Helical" evidence="1">
    <location>
        <begin position="108"/>
        <end position="133"/>
    </location>
</feature>
<feature type="transmembrane region" description="Helical" evidence="1">
    <location>
        <begin position="195"/>
        <end position="220"/>
    </location>
</feature>
<evidence type="ECO:0000313" key="3">
    <source>
        <dbReference type="Proteomes" id="UP000009286"/>
    </source>
</evidence>